<evidence type="ECO:0000259" key="8">
    <source>
        <dbReference type="PROSITE" id="PS51372"/>
    </source>
</evidence>
<dbReference type="PANTHER" id="PTHR30185">
    <property type="entry name" value="CRYPTIC BETA-GLUCOSIDE BGL OPERON ANTITERMINATOR"/>
    <property type="match status" value="1"/>
</dbReference>
<dbReference type="AlphaFoldDB" id="A0A380L0V3"/>
<protein>
    <submittedName>
        <fullName evidence="9">Putative transcriptional regulator</fullName>
        <ecNumber evidence="9">2.7.1.-</ecNumber>
    </submittedName>
</protein>
<accession>A0A380L0V3</accession>
<dbReference type="InterPro" id="IPR016152">
    <property type="entry name" value="PTrfase/Anion_transptr"/>
</dbReference>
<evidence type="ECO:0000259" key="7">
    <source>
        <dbReference type="PROSITE" id="PS51099"/>
    </source>
</evidence>
<dbReference type="SUPFAM" id="SSF55804">
    <property type="entry name" value="Phoshotransferase/anion transport protein"/>
    <property type="match status" value="1"/>
</dbReference>
<dbReference type="Pfam" id="PF00359">
    <property type="entry name" value="PTS_EIIA_2"/>
    <property type="match status" value="1"/>
</dbReference>
<proteinExistence type="predicted"/>
<name>A0A380L0V3_9STRE</name>
<evidence type="ECO:0000256" key="5">
    <source>
        <dbReference type="ARBA" id="ARBA00023163"/>
    </source>
</evidence>
<sequence>MLQAKEKLIFRYLMDHEKVFQTSKEIATALNFSDRTARTYLKYLMDLDKEQVGWEIIAKQGCGYQLAIYDRSCYQTFLRQEHLLDDGVPVSSIDDRHNYLLNKLLFEQEEVYFDDLAEELFVSRSTLSADLKKIRKILSPYGLLIESRPHKGIYIIGSERQKRRFIMDYFFDERFFKSFHNYMDINIFDQKIGLEEITRIVLDECREGHLKLSDFMIQNLVIHIALAVKRLAEGFQLAPIEELSSKDYPQERQVAEAIMKRVENVAKLTFPIEEIDYISLHLLSKSYNHGEMKKQEKRIREELLDILTHHEVISEYGFYKDFQLVEGLVTHLSTLYLRLQNHVHLDNPLREEIQSHYSAAFRMTQDVLKTMDIFSRVALSDDEIAYVALHFMAALERLKESHKINVLVICATGFGSAQMLKHRVTHELGHLVQVIDVIGYYDLNDKSLTGIDYIISSIDLSNLVFSVPVRTVSIFLNEDEIETVKQDLKIIQFSRAHSKNSIQLKNTDKKEIAFDDYFSPDCWFVTSNNNREQVMAELLERLSVGEEPGFQTTMQELINQREQLSNIVFSDSIAVPHPIRPFGKYHRIAVAIIPEGLTWSKEYPAIRFIFLPSPSIYGNEELAQLTSKIVDLLDRVDLQEKMLKCTTFEEFKNLFLKI</sequence>
<keyword evidence="4" id="KW-0010">Activator</keyword>
<dbReference type="PROSITE" id="PS51099">
    <property type="entry name" value="PTS_EIIB_TYPE_2"/>
    <property type="match status" value="1"/>
</dbReference>
<evidence type="ECO:0000256" key="3">
    <source>
        <dbReference type="ARBA" id="ARBA00023015"/>
    </source>
</evidence>
<keyword evidence="10" id="KW-1185">Reference proteome</keyword>
<evidence type="ECO:0000259" key="6">
    <source>
        <dbReference type="PROSITE" id="PS51094"/>
    </source>
</evidence>
<evidence type="ECO:0000313" key="9">
    <source>
        <dbReference type="EMBL" id="SUN76846.1"/>
    </source>
</evidence>
<evidence type="ECO:0000313" key="10">
    <source>
        <dbReference type="Proteomes" id="UP000254634"/>
    </source>
</evidence>
<dbReference type="InterPro" id="IPR050661">
    <property type="entry name" value="BglG_antiterminators"/>
</dbReference>
<dbReference type="SUPFAM" id="SSF63520">
    <property type="entry name" value="PTS-regulatory domain, PRD"/>
    <property type="match status" value="2"/>
</dbReference>
<feature type="domain" description="PTS EIIA type-2" evidence="6">
    <location>
        <begin position="511"/>
        <end position="658"/>
    </location>
</feature>
<dbReference type="EC" id="2.7.1.-" evidence="9"/>
<dbReference type="EMBL" id="UHFR01000005">
    <property type="protein sequence ID" value="SUN76846.1"/>
    <property type="molecule type" value="Genomic_DNA"/>
</dbReference>
<dbReference type="InterPro" id="IPR036388">
    <property type="entry name" value="WH-like_DNA-bd_sf"/>
</dbReference>
<dbReference type="InterPro" id="IPR036634">
    <property type="entry name" value="PRD_sf"/>
</dbReference>
<dbReference type="GO" id="GO:0008982">
    <property type="term" value="F:protein-N(PI)-phosphohistidine-sugar phosphotransferase activity"/>
    <property type="evidence" value="ECO:0007669"/>
    <property type="project" value="InterPro"/>
</dbReference>
<dbReference type="InterPro" id="IPR007737">
    <property type="entry name" value="Mga_HTH"/>
</dbReference>
<feature type="domain" description="PRD" evidence="8">
    <location>
        <begin position="189"/>
        <end position="292"/>
    </location>
</feature>
<gene>
    <name evidence="9" type="primary">celR</name>
    <name evidence="9" type="ORF">NCTC13765_01346</name>
</gene>
<feature type="domain" description="PRD" evidence="8">
    <location>
        <begin position="294"/>
        <end position="401"/>
    </location>
</feature>
<dbReference type="PROSITE" id="PS51094">
    <property type="entry name" value="PTS_EIIA_TYPE_2"/>
    <property type="match status" value="1"/>
</dbReference>
<feature type="domain" description="PTS EIIB type-2" evidence="7">
    <location>
        <begin position="404"/>
        <end position="496"/>
    </location>
</feature>
<dbReference type="Pfam" id="PF00874">
    <property type="entry name" value="PRD"/>
    <property type="match status" value="2"/>
</dbReference>
<evidence type="ECO:0000256" key="4">
    <source>
        <dbReference type="ARBA" id="ARBA00023159"/>
    </source>
</evidence>
<dbReference type="STRING" id="1123307.GCA_000380065_01139"/>
<dbReference type="InterPro" id="IPR013011">
    <property type="entry name" value="PTS_EIIB_2"/>
</dbReference>
<dbReference type="Gene3D" id="3.40.930.10">
    <property type="entry name" value="Mannitol-specific EII, Chain A"/>
    <property type="match status" value="1"/>
</dbReference>
<dbReference type="Gene3D" id="3.40.50.2300">
    <property type="match status" value="1"/>
</dbReference>
<reference evidence="9" key="1">
    <citation type="submission" date="2018-06" db="EMBL/GenBank/DDBJ databases">
        <authorList>
            <consortium name="Pathogen Informatics"/>
            <person name="Doyle S."/>
        </authorList>
    </citation>
    <scope>NUCLEOTIDE SEQUENCE [LARGE SCALE GENOMIC DNA]</scope>
    <source>
        <strain evidence="9">NCTC13765</strain>
    </source>
</reference>
<dbReference type="Pfam" id="PF05043">
    <property type="entry name" value="Mga"/>
    <property type="match status" value="1"/>
</dbReference>
<dbReference type="OrthoDB" id="3710983at2"/>
<keyword evidence="3" id="KW-0805">Transcription regulation</keyword>
<dbReference type="PROSITE" id="PS51372">
    <property type="entry name" value="PRD_2"/>
    <property type="match status" value="2"/>
</dbReference>
<dbReference type="Gene3D" id="1.10.1790.10">
    <property type="entry name" value="PRD domain"/>
    <property type="match status" value="2"/>
</dbReference>
<dbReference type="PANTHER" id="PTHR30185:SF18">
    <property type="entry name" value="TRANSCRIPTIONAL REGULATOR MTLR"/>
    <property type="match status" value="1"/>
</dbReference>
<dbReference type="Proteomes" id="UP000254634">
    <property type="component" value="Unassembled WGS sequence"/>
</dbReference>
<keyword evidence="5" id="KW-0804">Transcription</keyword>
<dbReference type="GO" id="GO:0006355">
    <property type="term" value="P:regulation of DNA-templated transcription"/>
    <property type="evidence" value="ECO:0007669"/>
    <property type="project" value="InterPro"/>
</dbReference>
<dbReference type="InterPro" id="IPR036390">
    <property type="entry name" value="WH_DNA-bd_sf"/>
</dbReference>
<dbReference type="SUPFAM" id="SSF46785">
    <property type="entry name" value="Winged helix' DNA-binding domain"/>
    <property type="match status" value="1"/>
</dbReference>
<dbReference type="Gene3D" id="1.10.10.10">
    <property type="entry name" value="Winged helix-like DNA-binding domain superfamily/Winged helix DNA-binding domain"/>
    <property type="match status" value="2"/>
</dbReference>
<dbReference type="GO" id="GO:0009401">
    <property type="term" value="P:phosphoenolpyruvate-dependent sugar phosphotransferase system"/>
    <property type="evidence" value="ECO:0007669"/>
    <property type="project" value="InterPro"/>
</dbReference>
<keyword evidence="1 9" id="KW-0808">Transferase</keyword>
<organism evidence="9 10">
    <name type="scientific">Streptococcus massiliensis</name>
    <dbReference type="NCBI Taxonomy" id="313439"/>
    <lineage>
        <taxon>Bacteria</taxon>
        <taxon>Bacillati</taxon>
        <taxon>Bacillota</taxon>
        <taxon>Bacilli</taxon>
        <taxon>Lactobacillales</taxon>
        <taxon>Streptococcaceae</taxon>
        <taxon>Streptococcus</taxon>
    </lineage>
</organism>
<evidence type="ECO:0000256" key="1">
    <source>
        <dbReference type="ARBA" id="ARBA00022679"/>
    </source>
</evidence>
<dbReference type="InterPro" id="IPR036095">
    <property type="entry name" value="PTS_EIIB-like_sf"/>
</dbReference>
<dbReference type="InterPro" id="IPR002178">
    <property type="entry name" value="PTS_EIIA_type-2_dom"/>
</dbReference>
<dbReference type="RefSeq" id="WP_018371839.1">
    <property type="nucleotide sequence ID" value="NZ_UHFR01000005.1"/>
</dbReference>
<evidence type="ECO:0000256" key="2">
    <source>
        <dbReference type="ARBA" id="ARBA00022737"/>
    </source>
</evidence>
<dbReference type="CDD" id="cd05568">
    <property type="entry name" value="PTS_IIB_bgl_like"/>
    <property type="match status" value="1"/>
</dbReference>
<dbReference type="SUPFAM" id="SSF52794">
    <property type="entry name" value="PTS system IIB component-like"/>
    <property type="match status" value="1"/>
</dbReference>
<dbReference type="InterPro" id="IPR011608">
    <property type="entry name" value="PRD"/>
</dbReference>
<keyword evidence="2" id="KW-0677">Repeat</keyword>